<keyword evidence="2" id="KW-1185">Reference proteome</keyword>
<dbReference type="Gene3D" id="3.90.1140.10">
    <property type="entry name" value="Cyclic phosphodiesterase"/>
    <property type="match status" value="1"/>
</dbReference>
<dbReference type="Pfam" id="PF13563">
    <property type="entry name" value="2_5_RNA_ligase2"/>
    <property type="match status" value="1"/>
</dbReference>
<reference evidence="2" key="2">
    <citation type="submission" date="2013-12" db="EMBL/GenBank/DDBJ databases">
        <title>Evolution of pathogenesis and genome organization in the Tremellales.</title>
        <authorList>
            <person name="Cuomo C."/>
            <person name="Litvintseva A."/>
            <person name="Heitman J."/>
            <person name="Chen Y."/>
            <person name="Sun S."/>
            <person name="Springer D."/>
            <person name="Dromer F."/>
            <person name="Young S."/>
            <person name="Zeng Q."/>
            <person name="Chapman S."/>
            <person name="Gujja S."/>
            <person name="Saif S."/>
            <person name="Birren B."/>
        </authorList>
    </citation>
    <scope>NUCLEOTIDE SEQUENCE [LARGE SCALE GENOMIC DNA]</scope>
    <source>
        <strain evidence="2">BCC8398</strain>
    </source>
</reference>
<dbReference type="AlphaFoldDB" id="A0A1B9GLU0"/>
<dbReference type="STRING" id="1296120.A0A1B9GLU0"/>
<dbReference type="EMBL" id="KI669511">
    <property type="protein sequence ID" value="OCF31997.1"/>
    <property type="molecule type" value="Genomic_DNA"/>
</dbReference>
<dbReference type="OrthoDB" id="5364416at2759"/>
<proteinExistence type="predicted"/>
<evidence type="ECO:0000313" key="2">
    <source>
        <dbReference type="Proteomes" id="UP000092666"/>
    </source>
</evidence>
<name>A0A1B9GLU0_9TREE</name>
<sequence>MPGPLRPQSPLILTLTLDKASHKFLTDLRSKYFPSSRNFLTAHVTLFHAIPVHRFDELEERLDQICSEQQGWDVFIGEPVKMGNRGVMVNLRERPSNTTPRIHQQLLSFLKKGVKEEQDRLTNQDLQPMKRPHVTILNKATIEDQVNTCLSEVTKLFEDMKQEGQATGQYQGRAVGFELWEYLGGPWKPVKAYAFKGEQVPDDHTV</sequence>
<protein>
    <submittedName>
        <fullName evidence="1">Uncharacterized protein</fullName>
    </submittedName>
</protein>
<accession>A0A1B9GLU0</accession>
<dbReference type="Proteomes" id="UP000092666">
    <property type="component" value="Unassembled WGS sequence"/>
</dbReference>
<evidence type="ECO:0000313" key="1">
    <source>
        <dbReference type="EMBL" id="OCF31997.1"/>
    </source>
</evidence>
<reference evidence="1 2" key="1">
    <citation type="submission" date="2013-07" db="EMBL/GenBank/DDBJ databases">
        <title>The Genome Sequence of Cryptococcus heveanensis BCC8398.</title>
        <authorList>
            <consortium name="The Broad Institute Genome Sequencing Platform"/>
            <person name="Cuomo C."/>
            <person name="Litvintseva A."/>
            <person name="Chen Y."/>
            <person name="Heitman J."/>
            <person name="Sun S."/>
            <person name="Springer D."/>
            <person name="Dromer F."/>
            <person name="Young S.K."/>
            <person name="Zeng Q."/>
            <person name="Gargeya S."/>
            <person name="Fitzgerald M."/>
            <person name="Abouelleil A."/>
            <person name="Alvarado L."/>
            <person name="Berlin A.M."/>
            <person name="Chapman S.B."/>
            <person name="Dewar J."/>
            <person name="Goldberg J."/>
            <person name="Griggs A."/>
            <person name="Gujja S."/>
            <person name="Hansen M."/>
            <person name="Howarth C."/>
            <person name="Imamovic A."/>
            <person name="Larimer J."/>
            <person name="McCowan C."/>
            <person name="Murphy C."/>
            <person name="Pearson M."/>
            <person name="Priest M."/>
            <person name="Roberts A."/>
            <person name="Saif S."/>
            <person name="Shea T."/>
            <person name="Sykes S."/>
            <person name="Wortman J."/>
            <person name="Nusbaum C."/>
            <person name="Birren B."/>
        </authorList>
    </citation>
    <scope>NUCLEOTIDE SEQUENCE [LARGE SCALE GENOMIC DNA]</scope>
    <source>
        <strain evidence="1 2">BCC8398</strain>
    </source>
</reference>
<organism evidence="1 2">
    <name type="scientific">Kwoniella heveanensis BCC8398</name>
    <dbReference type="NCBI Taxonomy" id="1296120"/>
    <lineage>
        <taxon>Eukaryota</taxon>
        <taxon>Fungi</taxon>
        <taxon>Dikarya</taxon>
        <taxon>Basidiomycota</taxon>
        <taxon>Agaricomycotina</taxon>
        <taxon>Tremellomycetes</taxon>
        <taxon>Tremellales</taxon>
        <taxon>Cryptococcaceae</taxon>
        <taxon>Kwoniella</taxon>
    </lineage>
</organism>
<gene>
    <name evidence="1" type="ORF">I316_06383</name>
</gene>